<dbReference type="AlphaFoldDB" id="A0A0G4J1S0"/>
<accession>A0A0G4J1S0</accession>
<gene>
    <name evidence="1" type="ORF">PBRA_008530</name>
</gene>
<organism evidence="1 2">
    <name type="scientific">Plasmodiophora brassicae</name>
    <name type="common">Clubroot disease agent</name>
    <dbReference type="NCBI Taxonomy" id="37360"/>
    <lineage>
        <taxon>Eukaryota</taxon>
        <taxon>Sar</taxon>
        <taxon>Rhizaria</taxon>
        <taxon>Endomyxa</taxon>
        <taxon>Phytomyxea</taxon>
        <taxon>Plasmodiophorida</taxon>
        <taxon>Plasmodiophoridae</taxon>
        <taxon>Plasmodiophora</taxon>
    </lineage>
</organism>
<sequence>MCEMPRSPWHEGCEVVADSPQGSPSAHVQFFSSVFRSFFSGRCGALEKAVARSVHSLRTMAVMSLFPNVAEGHASPFAVIGKIHKG</sequence>
<keyword evidence="2" id="KW-1185">Reference proteome</keyword>
<evidence type="ECO:0000313" key="2">
    <source>
        <dbReference type="Proteomes" id="UP000039324"/>
    </source>
</evidence>
<evidence type="ECO:0000313" key="1">
    <source>
        <dbReference type="EMBL" id="CEP01588.1"/>
    </source>
</evidence>
<dbReference type="Proteomes" id="UP000039324">
    <property type="component" value="Unassembled WGS sequence"/>
</dbReference>
<dbReference type="EMBL" id="CDSF01000113">
    <property type="protein sequence ID" value="CEP01588.1"/>
    <property type="molecule type" value="Genomic_DNA"/>
</dbReference>
<proteinExistence type="predicted"/>
<feature type="non-terminal residue" evidence="1">
    <location>
        <position position="86"/>
    </location>
</feature>
<protein>
    <submittedName>
        <fullName evidence="1">Uncharacterized protein</fullName>
    </submittedName>
</protein>
<reference evidence="1 2" key="1">
    <citation type="submission" date="2015-02" db="EMBL/GenBank/DDBJ databases">
        <authorList>
            <person name="Chooi Y.-H."/>
        </authorList>
    </citation>
    <scope>NUCLEOTIDE SEQUENCE [LARGE SCALE GENOMIC DNA]</scope>
    <source>
        <strain evidence="1">E3</strain>
    </source>
</reference>
<name>A0A0G4J1S0_PLABS</name>